<comment type="similarity">
    <text evidence="2">Belongs to the DODA-type extradiol aromatic ring-opening dioxygenase family.</text>
</comment>
<dbReference type="InterPro" id="IPR014436">
    <property type="entry name" value="Extradiol_dOase_DODA"/>
</dbReference>
<dbReference type="CDD" id="cd07363">
    <property type="entry name" value="45_DOPA_Dioxygenase"/>
    <property type="match status" value="1"/>
</dbReference>
<accession>A0A377GK39</accession>
<evidence type="ECO:0000259" key="6">
    <source>
        <dbReference type="Pfam" id="PF02900"/>
    </source>
</evidence>
<evidence type="ECO:0000313" key="9">
    <source>
        <dbReference type="Proteomes" id="UP000186808"/>
    </source>
</evidence>
<reference evidence="8 10" key="2">
    <citation type="submission" date="2018-06" db="EMBL/GenBank/DDBJ databases">
        <authorList>
            <consortium name="Pathogen Informatics"/>
            <person name="Doyle S."/>
        </authorList>
    </citation>
    <scope>NUCLEOTIDE SEQUENCE [LARGE SCALE GENOMIC DNA]</scope>
    <source>
        <strain evidence="8 10">NCTC11401</strain>
    </source>
</reference>
<keyword evidence="4" id="KW-0862">Zinc</keyword>
<dbReference type="Gene3D" id="3.40.830.10">
    <property type="entry name" value="LigB-like"/>
    <property type="match status" value="1"/>
</dbReference>
<sequence length="268" mass="30711">MKHSRMPVLFIGHGSPVNAIEDNPFTKKLKKLAKKLPRPEAILCISAHWLTARTWISHTHFPKTIHDFHKGPSELFTVNYPARGAPELAEKIKAAIQTPHIQLDEHWGFDQGIWIVFIHMYPDADIPIIQLSINMAEPADYHYELGTRLRQLRNHGVLIVGSGNIVHNDKMIIWDNQYAPPYPWAVEFDEQVKQCIIQRDYKPLLEELPFTEVGRLSNPAPDHYFPLLYALGASDINDSVRFEFEEIQFGSVSMRSLSLGIPSSRYPI</sequence>
<organism evidence="8 10">
    <name type="scientific">Fluoribacter gormanii</name>
    <dbReference type="NCBI Taxonomy" id="464"/>
    <lineage>
        <taxon>Bacteria</taxon>
        <taxon>Pseudomonadati</taxon>
        <taxon>Pseudomonadota</taxon>
        <taxon>Gammaproteobacteria</taxon>
        <taxon>Legionellales</taxon>
        <taxon>Legionellaceae</taxon>
        <taxon>Fluoribacter</taxon>
    </lineage>
</organism>
<keyword evidence="9" id="KW-1185">Reference proteome</keyword>
<dbReference type="NCBIfam" id="NF007914">
    <property type="entry name" value="PRK10628.1"/>
    <property type="match status" value="1"/>
</dbReference>
<keyword evidence="8" id="KW-0223">Dioxygenase</keyword>
<comment type="cofactor">
    <cofactor evidence="1">
        <name>Zn(2+)</name>
        <dbReference type="ChEBI" id="CHEBI:29105"/>
    </cofactor>
</comment>
<keyword evidence="5 8" id="KW-0560">Oxidoreductase</keyword>
<dbReference type="GO" id="GO:0008198">
    <property type="term" value="F:ferrous iron binding"/>
    <property type="evidence" value="ECO:0007669"/>
    <property type="project" value="InterPro"/>
</dbReference>
<dbReference type="AlphaFoldDB" id="A0A377GK39"/>
<dbReference type="EMBL" id="UGGV01000001">
    <property type="protein sequence ID" value="STO25151.1"/>
    <property type="molecule type" value="Genomic_DNA"/>
</dbReference>
<dbReference type="SUPFAM" id="SSF53213">
    <property type="entry name" value="LigB-like"/>
    <property type="match status" value="1"/>
</dbReference>
<name>A0A377GK39_9GAMM</name>
<proteinExistence type="inferred from homology"/>
<dbReference type="PIRSF" id="PIRSF006157">
    <property type="entry name" value="Doxgns_DODA"/>
    <property type="match status" value="1"/>
</dbReference>
<dbReference type="GO" id="GO:0008270">
    <property type="term" value="F:zinc ion binding"/>
    <property type="evidence" value="ECO:0007669"/>
    <property type="project" value="InterPro"/>
</dbReference>
<gene>
    <name evidence="8" type="primary">ygiD_2</name>
    <name evidence="8" type="ORF">NCTC11401_01981</name>
    <name evidence="7" type="ORF">SAMN05421777_13313</name>
</gene>
<dbReference type="PANTHER" id="PTHR30096:SF0">
    <property type="entry name" value="4,5-DOPA DIOXYGENASE EXTRADIOL-LIKE PROTEIN"/>
    <property type="match status" value="1"/>
</dbReference>
<evidence type="ECO:0000256" key="3">
    <source>
        <dbReference type="ARBA" id="ARBA00022723"/>
    </source>
</evidence>
<dbReference type="Proteomes" id="UP000186808">
    <property type="component" value="Unassembled WGS sequence"/>
</dbReference>
<protein>
    <submittedName>
        <fullName evidence="7">4,5-DOPA dioxygenase extradiol</fullName>
    </submittedName>
    <submittedName>
        <fullName evidence="8">LigB family dioxygenase</fullName>
        <ecNumber evidence="8">1.13.-.-</ecNumber>
    </submittedName>
</protein>
<keyword evidence="3" id="KW-0479">Metal-binding</keyword>
<dbReference type="PANTHER" id="PTHR30096">
    <property type="entry name" value="4,5-DOPA DIOXYGENASE EXTRADIOL-LIKE PROTEIN"/>
    <property type="match status" value="1"/>
</dbReference>
<dbReference type="EMBL" id="FTNL01000033">
    <property type="protein sequence ID" value="SIR87215.1"/>
    <property type="molecule type" value="Genomic_DNA"/>
</dbReference>
<dbReference type="GO" id="GO:0016702">
    <property type="term" value="F:oxidoreductase activity, acting on single donors with incorporation of molecular oxygen, incorporation of two atoms of oxygen"/>
    <property type="evidence" value="ECO:0007669"/>
    <property type="project" value="UniProtKB-ARBA"/>
</dbReference>
<evidence type="ECO:0000256" key="2">
    <source>
        <dbReference type="ARBA" id="ARBA00007581"/>
    </source>
</evidence>
<dbReference type="Pfam" id="PF02900">
    <property type="entry name" value="LigB"/>
    <property type="match status" value="1"/>
</dbReference>
<dbReference type="STRING" id="464.Lgor_1210"/>
<dbReference type="Proteomes" id="UP000254374">
    <property type="component" value="Unassembled WGS sequence"/>
</dbReference>
<evidence type="ECO:0000256" key="4">
    <source>
        <dbReference type="ARBA" id="ARBA00022833"/>
    </source>
</evidence>
<dbReference type="OrthoDB" id="9790889at2"/>
<evidence type="ECO:0000313" key="10">
    <source>
        <dbReference type="Proteomes" id="UP000254374"/>
    </source>
</evidence>
<reference evidence="7 9" key="1">
    <citation type="submission" date="2017-01" db="EMBL/GenBank/DDBJ databases">
        <authorList>
            <person name="Varghese N."/>
            <person name="Submissions S."/>
        </authorList>
    </citation>
    <scope>NUCLEOTIDE SEQUENCE [LARGE SCALE GENOMIC DNA]</scope>
    <source>
        <strain evidence="7 9">ATCC 33342</strain>
    </source>
</reference>
<feature type="domain" description="Extradiol ring-cleavage dioxygenase class III enzyme subunit B" evidence="6">
    <location>
        <begin position="27"/>
        <end position="236"/>
    </location>
</feature>
<dbReference type="InterPro" id="IPR004183">
    <property type="entry name" value="Xdiol_dOase_suB"/>
</dbReference>
<dbReference type="EC" id="1.13.-.-" evidence="8"/>
<evidence type="ECO:0000256" key="1">
    <source>
        <dbReference type="ARBA" id="ARBA00001947"/>
    </source>
</evidence>
<evidence type="ECO:0000256" key="5">
    <source>
        <dbReference type="ARBA" id="ARBA00023002"/>
    </source>
</evidence>
<dbReference type="RefSeq" id="WP_058467718.1">
    <property type="nucleotide sequence ID" value="NZ_CAAAIX010000035.1"/>
</dbReference>
<evidence type="ECO:0000313" key="7">
    <source>
        <dbReference type="EMBL" id="SIR87215.1"/>
    </source>
</evidence>
<evidence type="ECO:0000313" key="8">
    <source>
        <dbReference type="EMBL" id="STO25151.1"/>
    </source>
</evidence>